<evidence type="ECO:0000313" key="1">
    <source>
        <dbReference type="EMBL" id="GFN45464.1"/>
    </source>
</evidence>
<organism evidence="1 2">
    <name type="scientific">Candidatus Regiella insecticola</name>
    <dbReference type="NCBI Taxonomy" id="138073"/>
    <lineage>
        <taxon>Bacteria</taxon>
        <taxon>Pseudomonadati</taxon>
        <taxon>Pseudomonadota</taxon>
        <taxon>Gammaproteobacteria</taxon>
        <taxon>Enterobacterales</taxon>
        <taxon>Enterobacteriaceae</taxon>
        <taxon>aphid secondary symbionts</taxon>
        <taxon>Candidatus Regiella</taxon>
    </lineage>
</organism>
<reference evidence="1 2" key="1">
    <citation type="submission" date="2020-06" db="EMBL/GenBank/DDBJ databases">
        <title>The genome sequence of Candidatus Regiella insecticola strain Tut.</title>
        <authorList>
            <person name="Nikoh N."/>
            <person name="Tsuchida T."/>
            <person name="Koga R."/>
            <person name="Oshima K."/>
            <person name="Hattori M."/>
            <person name="Fukatsu T."/>
        </authorList>
    </citation>
    <scope>NUCLEOTIDE SEQUENCE [LARGE SCALE GENOMIC DNA]</scope>
    <source>
        <strain evidence="1 2">Tut</strain>
    </source>
</reference>
<proteinExistence type="predicted"/>
<name>A0A6L2ZM09_9ENTR</name>
<comment type="caution">
    <text evidence="1">The sequence shown here is derived from an EMBL/GenBank/DDBJ whole genome shotgun (WGS) entry which is preliminary data.</text>
</comment>
<dbReference type="Proteomes" id="UP000504714">
    <property type="component" value="Unassembled WGS sequence"/>
</dbReference>
<evidence type="ECO:0000313" key="2">
    <source>
        <dbReference type="Proteomes" id="UP000504714"/>
    </source>
</evidence>
<gene>
    <name evidence="1" type="ORF">RINTU1_06390</name>
</gene>
<dbReference type="AlphaFoldDB" id="A0A6L2ZM09"/>
<dbReference type="EMBL" id="BLXO01000001">
    <property type="protein sequence ID" value="GFN45464.1"/>
    <property type="molecule type" value="Genomic_DNA"/>
</dbReference>
<protein>
    <submittedName>
        <fullName evidence="1">Uncharacterized protein</fullName>
    </submittedName>
</protein>
<sequence>MRFAIPLKNQTNGRKTIKQKRMGLTTRTAIASGAIMPMRFGVRSANKMNRLVTKTNAKIELICTANSEGIEGIIASRNTVNEGEKAASPTIPARIATALRPICTTVKKVPGVACIFRTCAALTSPSSAIIFNFILRDAASEISDKEKKALTAMRKRINSILFNIKPLEETANHYMKLRNKGCGNWSVR</sequence>
<accession>A0A6L2ZM09</accession>